<proteinExistence type="predicted"/>
<feature type="domain" description="Retrotransposon gag" evidence="2">
    <location>
        <begin position="126"/>
        <end position="214"/>
    </location>
</feature>
<feature type="compositionally biased region" description="Basic and acidic residues" evidence="1">
    <location>
        <begin position="70"/>
        <end position="79"/>
    </location>
</feature>
<dbReference type="Gene3D" id="2.40.70.10">
    <property type="entry name" value="Acid Proteases"/>
    <property type="match status" value="1"/>
</dbReference>
<gene>
    <name evidence="3" type="ORF">HRI_003956800</name>
</gene>
<reference evidence="3" key="1">
    <citation type="submission" date="2023-05" db="EMBL/GenBank/DDBJ databases">
        <title>Genome and transcriptome analyses reveal genes involved in the formation of fine ridges on petal epidermal cells in Hibiscus trionum.</title>
        <authorList>
            <person name="Koshimizu S."/>
            <person name="Masuda S."/>
            <person name="Ishii T."/>
            <person name="Shirasu K."/>
            <person name="Hoshino A."/>
            <person name="Arita M."/>
        </authorList>
    </citation>
    <scope>NUCLEOTIDE SEQUENCE</scope>
    <source>
        <strain evidence="3">Hamamatsu line</strain>
    </source>
</reference>
<feature type="region of interest" description="Disordered" evidence="1">
    <location>
        <begin position="50"/>
        <end position="88"/>
    </location>
</feature>
<dbReference type="CDD" id="cd00303">
    <property type="entry name" value="retropepsin_like"/>
    <property type="match status" value="1"/>
</dbReference>
<evidence type="ECO:0000259" key="2">
    <source>
        <dbReference type="Pfam" id="PF03732"/>
    </source>
</evidence>
<evidence type="ECO:0000313" key="3">
    <source>
        <dbReference type="EMBL" id="GMJ02876.1"/>
    </source>
</evidence>
<keyword evidence="4" id="KW-1185">Reference proteome</keyword>
<organism evidence="3 4">
    <name type="scientific">Hibiscus trionum</name>
    <name type="common">Flower of an hour</name>
    <dbReference type="NCBI Taxonomy" id="183268"/>
    <lineage>
        <taxon>Eukaryota</taxon>
        <taxon>Viridiplantae</taxon>
        <taxon>Streptophyta</taxon>
        <taxon>Embryophyta</taxon>
        <taxon>Tracheophyta</taxon>
        <taxon>Spermatophyta</taxon>
        <taxon>Magnoliopsida</taxon>
        <taxon>eudicotyledons</taxon>
        <taxon>Gunneridae</taxon>
        <taxon>Pentapetalae</taxon>
        <taxon>rosids</taxon>
        <taxon>malvids</taxon>
        <taxon>Malvales</taxon>
        <taxon>Malvaceae</taxon>
        <taxon>Malvoideae</taxon>
        <taxon>Hibiscus</taxon>
    </lineage>
</organism>
<feature type="region of interest" description="Disordered" evidence="1">
    <location>
        <begin position="253"/>
        <end position="293"/>
    </location>
</feature>
<dbReference type="EMBL" id="BSYR01000036">
    <property type="protein sequence ID" value="GMJ02876.1"/>
    <property type="molecule type" value="Genomic_DNA"/>
</dbReference>
<dbReference type="Pfam" id="PF13650">
    <property type="entry name" value="Asp_protease_2"/>
    <property type="match status" value="1"/>
</dbReference>
<dbReference type="InterPro" id="IPR032567">
    <property type="entry name" value="RTL1-rel"/>
</dbReference>
<protein>
    <recommendedName>
        <fullName evidence="2">Retrotransposon gag domain-containing protein</fullName>
    </recommendedName>
</protein>
<dbReference type="Proteomes" id="UP001165190">
    <property type="component" value="Unassembled WGS sequence"/>
</dbReference>
<sequence>MVNNSDVLKQLQETSARHEQTLVALQTTSASNAQALQDVLRQLTGISEQLGQSSQHTVAPEGASGTKTSRGKDRMRPEGEDGFPFPPKPVAVELPLFTGQDPEEWIASAQDFFEFYGTEDHHRVTMASFRMDGIAKRWYRWMQRRRQLAGWDHLVDAIRKRFSITEIESPEGQLTKLCQTTTVGEYQSRFEELSLRTANLPKVFLIQCFISGLRSDIKHEVLASRVSTMAEVLAMARFHESRLTDAKRAFSRTSGPKFQAGFPSPNSPPQGPRSLPGQPPPVLHTTSPLHPRKISSAEMQLRRDKGLCFYCDEKFTPGHKCKTPQLFLLDDGGKDTIPPAETDGDIDHEESTEQPWVSFNTLAGCYTPNTWRVTGRVQGQDVRILIDGGSTHNFIQTRVANHLGLKLTAAPNFRVLVGNGAKLHSDGWVNNLQV</sequence>
<accession>A0A9W7MMK2</accession>
<dbReference type="InterPro" id="IPR005162">
    <property type="entry name" value="Retrotrans_gag_dom"/>
</dbReference>
<dbReference type="InterPro" id="IPR021109">
    <property type="entry name" value="Peptidase_aspartic_dom_sf"/>
</dbReference>
<feature type="compositionally biased region" description="Pro residues" evidence="1">
    <location>
        <begin position="265"/>
        <end position="282"/>
    </location>
</feature>
<dbReference type="AlphaFoldDB" id="A0A9W7MMK2"/>
<evidence type="ECO:0000256" key="1">
    <source>
        <dbReference type="SAM" id="MobiDB-lite"/>
    </source>
</evidence>
<dbReference type="OrthoDB" id="1749531at2759"/>
<dbReference type="PANTHER" id="PTHR15503">
    <property type="entry name" value="LDOC1 RELATED"/>
    <property type="match status" value="1"/>
</dbReference>
<dbReference type="Pfam" id="PF03732">
    <property type="entry name" value="Retrotrans_gag"/>
    <property type="match status" value="1"/>
</dbReference>
<comment type="caution">
    <text evidence="3">The sequence shown here is derived from an EMBL/GenBank/DDBJ whole genome shotgun (WGS) entry which is preliminary data.</text>
</comment>
<name>A0A9W7MMK2_HIBTR</name>
<evidence type="ECO:0000313" key="4">
    <source>
        <dbReference type="Proteomes" id="UP001165190"/>
    </source>
</evidence>
<dbReference type="PANTHER" id="PTHR15503:SF22">
    <property type="entry name" value="TRANSPOSON TY3-I GAG POLYPROTEIN"/>
    <property type="match status" value="1"/>
</dbReference>